<comment type="caution">
    <text evidence="1">The sequence shown here is derived from an EMBL/GenBank/DDBJ whole genome shotgun (WGS) entry which is preliminary data.</text>
</comment>
<gene>
    <name evidence="1" type="ORF">PR048_015126</name>
</gene>
<proteinExistence type="predicted"/>
<name>A0ABQ9HH22_9NEOP</name>
<evidence type="ECO:0000313" key="1">
    <source>
        <dbReference type="EMBL" id="KAJ8883283.1"/>
    </source>
</evidence>
<sequence length="131" mass="15133">MLIMTIVYLVSNETVTSIELKYLVSGHSFISRDRDPYINTPLLKNSKATHIKVSAPKPHIIPRDVNILKKIKKPLIAYVIWTTSHMQSRETKSATKRKIDLRAMCEFLQSSTDHSIYNAILEDENQYNEDE</sequence>
<keyword evidence="2" id="KW-1185">Reference proteome</keyword>
<reference evidence="1 2" key="1">
    <citation type="submission" date="2023-02" db="EMBL/GenBank/DDBJ databases">
        <title>LHISI_Scaffold_Assembly.</title>
        <authorList>
            <person name="Stuart O.P."/>
            <person name="Cleave R."/>
            <person name="Magrath M.J.L."/>
            <person name="Mikheyev A.S."/>
        </authorList>
    </citation>
    <scope>NUCLEOTIDE SEQUENCE [LARGE SCALE GENOMIC DNA]</scope>
    <source>
        <strain evidence="1">Daus_M_001</strain>
        <tissue evidence="1">Leg muscle</tissue>
    </source>
</reference>
<accession>A0ABQ9HH22</accession>
<dbReference type="EMBL" id="JARBHB010000005">
    <property type="protein sequence ID" value="KAJ8883283.1"/>
    <property type="molecule type" value="Genomic_DNA"/>
</dbReference>
<dbReference type="Proteomes" id="UP001159363">
    <property type="component" value="Chromosome 4"/>
</dbReference>
<organism evidence="1 2">
    <name type="scientific">Dryococelus australis</name>
    <dbReference type="NCBI Taxonomy" id="614101"/>
    <lineage>
        <taxon>Eukaryota</taxon>
        <taxon>Metazoa</taxon>
        <taxon>Ecdysozoa</taxon>
        <taxon>Arthropoda</taxon>
        <taxon>Hexapoda</taxon>
        <taxon>Insecta</taxon>
        <taxon>Pterygota</taxon>
        <taxon>Neoptera</taxon>
        <taxon>Polyneoptera</taxon>
        <taxon>Phasmatodea</taxon>
        <taxon>Verophasmatodea</taxon>
        <taxon>Anareolatae</taxon>
        <taxon>Phasmatidae</taxon>
        <taxon>Eurycanthinae</taxon>
        <taxon>Dryococelus</taxon>
    </lineage>
</organism>
<protein>
    <submittedName>
        <fullName evidence="1">Uncharacterized protein</fullName>
    </submittedName>
</protein>
<evidence type="ECO:0000313" key="2">
    <source>
        <dbReference type="Proteomes" id="UP001159363"/>
    </source>
</evidence>